<dbReference type="InterPro" id="IPR015422">
    <property type="entry name" value="PyrdxlP-dep_Trfase_small"/>
</dbReference>
<dbReference type="InterPro" id="IPR001597">
    <property type="entry name" value="ArAA_b-elim_lyase/Thr_aldolase"/>
</dbReference>
<evidence type="ECO:0000256" key="3">
    <source>
        <dbReference type="ARBA" id="ARBA00022898"/>
    </source>
</evidence>
<dbReference type="Gene3D" id="3.40.640.10">
    <property type="entry name" value="Type I PLP-dependent aspartate aminotransferase-like (Major domain)"/>
    <property type="match status" value="1"/>
</dbReference>
<evidence type="ECO:0000313" key="5">
    <source>
        <dbReference type="EMBL" id="HIV04422.1"/>
    </source>
</evidence>
<dbReference type="GO" id="GO:0006520">
    <property type="term" value="P:amino acid metabolic process"/>
    <property type="evidence" value="ECO:0007669"/>
    <property type="project" value="InterPro"/>
</dbReference>
<feature type="domain" description="Aromatic amino acid beta-eliminating lyase/threonine aldolase" evidence="4">
    <location>
        <begin position="15"/>
        <end position="291"/>
    </location>
</feature>
<reference evidence="5" key="2">
    <citation type="journal article" date="2021" name="PeerJ">
        <title>Extensive microbial diversity within the chicken gut microbiome revealed by metagenomics and culture.</title>
        <authorList>
            <person name="Gilroy R."/>
            <person name="Ravi A."/>
            <person name="Getino M."/>
            <person name="Pursley I."/>
            <person name="Horton D.L."/>
            <person name="Alikhan N.F."/>
            <person name="Baker D."/>
            <person name="Gharbi K."/>
            <person name="Hall N."/>
            <person name="Watson M."/>
            <person name="Adriaenssens E.M."/>
            <person name="Foster-Nyarko E."/>
            <person name="Jarju S."/>
            <person name="Secka A."/>
            <person name="Antonio M."/>
            <person name="Oren A."/>
            <person name="Chaudhuri R.R."/>
            <person name="La Ragione R."/>
            <person name="Hildebrand F."/>
            <person name="Pallen M.J."/>
        </authorList>
    </citation>
    <scope>NUCLEOTIDE SEQUENCE</scope>
    <source>
        <strain evidence="5">10669</strain>
    </source>
</reference>
<protein>
    <submittedName>
        <fullName evidence="5">Low specificity L-threonine aldolase</fullName>
    </submittedName>
</protein>
<organism evidence="5 6">
    <name type="scientific">Candidatus Spyradosoma merdigallinarum</name>
    <dbReference type="NCBI Taxonomy" id="2840950"/>
    <lineage>
        <taxon>Bacteria</taxon>
        <taxon>Pseudomonadati</taxon>
        <taxon>Verrucomicrobiota</taxon>
        <taxon>Opitutia</taxon>
        <taxon>Opitutia incertae sedis</taxon>
        <taxon>Candidatus Spyradosoma</taxon>
    </lineage>
</organism>
<name>A0A9D1T1R6_9BACT</name>
<dbReference type="InterPro" id="IPR015424">
    <property type="entry name" value="PyrdxlP-dep_Trfase"/>
</dbReference>
<dbReference type="EMBL" id="DVOG01000123">
    <property type="protein sequence ID" value="HIV04422.1"/>
    <property type="molecule type" value="Genomic_DNA"/>
</dbReference>
<keyword evidence="3" id="KW-0663">Pyridoxal phosphate</keyword>
<dbReference type="PANTHER" id="PTHR48097:SF5">
    <property type="entry name" value="LOW SPECIFICITY L-THREONINE ALDOLASE"/>
    <property type="match status" value="1"/>
</dbReference>
<sequence>MIRFNCDYGEGAHPEILRRLAETNFEQTPGYGEDEYCARAAEKIRELCGNAALGVHFLVGGTQTNFTLIAAALRPHQCALASASAHIAVHETGAVEATGHKVCVLPSADGKLSAAGIREAIENYWNDETHEHIAQPKLVYISFPTELGALYSRAEIAAIREVCLEKNLLLYVDGARLGYGLAARGNDVDLPFLAAHCDAFYIGGTKVGALFGEALVISAPALKEDFRCVMKQRGAMLAKGRLLGLQFLTLLENGLYFEISARAVRLAEKLSEGFRAAGFPLFAESPTNQIFPILPDALLRRLSEKFSFATTARVDAERTAVRFCTSWATREEDVDALLAALKNS</sequence>
<dbReference type="SUPFAM" id="SSF53383">
    <property type="entry name" value="PLP-dependent transferases"/>
    <property type="match status" value="1"/>
</dbReference>
<dbReference type="Proteomes" id="UP000886812">
    <property type="component" value="Unassembled WGS sequence"/>
</dbReference>
<evidence type="ECO:0000256" key="2">
    <source>
        <dbReference type="ARBA" id="ARBA00006966"/>
    </source>
</evidence>
<evidence type="ECO:0000259" key="4">
    <source>
        <dbReference type="Pfam" id="PF01212"/>
    </source>
</evidence>
<dbReference type="AlphaFoldDB" id="A0A9D1T1R6"/>
<dbReference type="Gene3D" id="3.90.1150.10">
    <property type="entry name" value="Aspartate Aminotransferase, domain 1"/>
    <property type="match status" value="1"/>
</dbReference>
<dbReference type="PANTHER" id="PTHR48097">
    <property type="entry name" value="L-THREONINE ALDOLASE-RELATED"/>
    <property type="match status" value="1"/>
</dbReference>
<proteinExistence type="inferred from homology"/>
<comment type="cofactor">
    <cofactor evidence="1">
        <name>pyridoxal 5'-phosphate</name>
        <dbReference type="ChEBI" id="CHEBI:597326"/>
    </cofactor>
</comment>
<evidence type="ECO:0000313" key="6">
    <source>
        <dbReference type="Proteomes" id="UP000886812"/>
    </source>
</evidence>
<comment type="similarity">
    <text evidence="2">Belongs to the threonine aldolase family.</text>
</comment>
<gene>
    <name evidence="5" type="ORF">IAC75_04640</name>
</gene>
<accession>A0A9D1T1R6</accession>
<comment type="caution">
    <text evidence="5">The sequence shown here is derived from an EMBL/GenBank/DDBJ whole genome shotgun (WGS) entry which is preliminary data.</text>
</comment>
<reference evidence="5" key="1">
    <citation type="submission" date="2020-10" db="EMBL/GenBank/DDBJ databases">
        <authorList>
            <person name="Gilroy R."/>
        </authorList>
    </citation>
    <scope>NUCLEOTIDE SEQUENCE</scope>
    <source>
        <strain evidence="5">10669</strain>
    </source>
</reference>
<dbReference type="InterPro" id="IPR015421">
    <property type="entry name" value="PyrdxlP-dep_Trfase_major"/>
</dbReference>
<dbReference type="Pfam" id="PF01212">
    <property type="entry name" value="Beta_elim_lyase"/>
    <property type="match status" value="1"/>
</dbReference>
<dbReference type="GO" id="GO:0016829">
    <property type="term" value="F:lyase activity"/>
    <property type="evidence" value="ECO:0007669"/>
    <property type="project" value="InterPro"/>
</dbReference>
<evidence type="ECO:0000256" key="1">
    <source>
        <dbReference type="ARBA" id="ARBA00001933"/>
    </source>
</evidence>